<evidence type="ECO:0008006" key="3">
    <source>
        <dbReference type="Google" id="ProtNLM"/>
    </source>
</evidence>
<protein>
    <recommendedName>
        <fullName evidence="3">Lipoprotein</fullName>
    </recommendedName>
</protein>
<accession>A0A379LH80</accession>
<dbReference type="Proteomes" id="UP000254123">
    <property type="component" value="Unassembled WGS sequence"/>
</dbReference>
<gene>
    <name evidence="1" type="ORF">NCTC10526_00274</name>
</gene>
<keyword evidence="2" id="KW-1185">Reference proteome</keyword>
<dbReference type="AlphaFoldDB" id="A0A379LH80"/>
<proteinExistence type="predicted"/>
<organism evidence="1 2">
    <name type="scientific">Psychrobacter phenylpyruvicus</name>
    <dbReference type="NCBI Taxonomy" id="29432"/>
    <lineage>
        <taxon>Bacteria</taxon>
        <taxon>Pseudomonadati</taxon>
        <taxon>Pseudomonadota</taxon>
        <taxon>Gammaproteobacteria</taxon>
        <taxon>Moraxellales</taxon>
        <taxon>Moraxellaceae</taxon>
        <taxon>Psychrobacter</taxon>
    </lineage>
</organism>
<dbReference type="STRING" id="1123034.GCA_000685805_01327"/>
<reference evidence="1 2" key="1">
    <citation type="submission" date="2018-06" db="EMBL/GenBank/DDBJ databases">
        <authorList>
            <consortium name="Pathogen Informatics"/>
            <person name="Doyle S."/>
        </authorList>
    </citation>
    <scope>NUCLEOTIDE SEQUENCE [LARGE SCALE GENOMIC DNA]</scope>
    <source>
        <strain evidence="1 2">NCTC10526</strain>
    </source>
</reference>
<sequence>MLKLLIIAFTMIITISCTSDHDNYVRHSNEKSEIKVLKKILNSNSTKSAIKKYQPPKNYDKFEYILQSAIETQQKLNSVDKKSEAYSVLLEFEKEGDKYLADGKLFKAWDKYSMGALAYPSPKILVKEGDALMQHYLKNVKIICNCETLNDFEEGFLVATTIKDFRYQILSKYQLALSLNKLGDLNIEEVQKLNNIQQHKLSDKINCLEQKLNFNDITSDFNRLSICI</sequence>
<dbReference type="RefSeq" id="WP_028858863.1">
    <property type="nucleotide sequence ID" value="NZ_CAJHAQ010000001.1"/>
</dbReference>
<dbReference type="EMBL" id="UGVC01000001">
    <property type="protein sequence ID" value="SUD89959.1"/>
    <property type="molecule type" value="Genomic_DNA"/>
</dbReference>
<name>A0A379LH80_9GAMM</name>
<evidence type="ECO:0000313" key="2">
    <source>
        <dbReference type="Proteomes" id="UP000254123"/>
    </source>
</evidence>
<dbReference type="PROSITE" id="PS51257">
    <property type="entry name" value="PROKAR_LIPOPROTEIN"/>
    <property type="match status" value="1"/>
</dbReference>
<evidence type="ECO:0000313" key="1">
    <source>
        <dbReference type="EMBL" id="SUD89959.1"/>
    </source>
</evidence>